<dbReference type="Proteomes" id="UP000765509">
    <property type="component" value="Unassembled WGS sequence"/>
</dbReference>
<evidence type="ECO:0000313" key="3">
    <source>
        <dbReference type="Proteomes" id="UP000765509"/>
    </source>
</evidence>
<evidence type="ECO:0000313" key="2">
    <source>
        <dbReference type="EMBL" id="MBW0516773.1"/>
    </source>
</evidence>
<comment type="caution">
    <text evidence="2">The sequence shown here is derived from an EMBL/GenBank/DDBJ whole genome shotgun (WGS) entry which is preliminary data.</text>
</comment>
<reference evidence="2" key="1">
    <citation type="submission" date="2021-03" db="EMBL/GenBank/DDBJ databases">
        <title>Draft genome sequence of rust myrtle Austropuccinia psidii MF-1, a brazilian biotype.</title>
        <authorList>
            <person name="Quecine M.C."/>
            <person name="Pachon D.M.R."/>
            <person name="Bonatelli M.L."/>
            <person name="Correr F.H."/>
            <person name="Franceschini L.M."/>
            <person name="Leite T.F."/>
            <person name="Margarido G.R.A."/>
            <person name="Almeida C.A."/>
            <person name="Ferrarezi J.A."/>
            <person name="Labate C.A."/>
        </authorList>
    </citation>
    <scope>NUCLEOTIDE SEQUENCE</scope>
    <source>
        <strain evidence="2">MF-1</strain>
    </source>
</reference>
<organism evidence="2 3">
    <name type="scientific">Austropuccinia psidii MF-1</name>
    <dbReference type="NCBI Taxonomy" id="1389203"/>
    <lineage>
        <taxon>Eukaryota</taxon>
        <taxon>Fungi</taxon>
        <taxon>Dikarya</taxon>
        <taxon>Basidiomycota</taxon>
        <taxon>Pucciniomycotina</taxon>
        <taxon>Pucciniomycetes</taxon>
        <taxon>Pucciniales</taxon>
        <taxon>Sphaerophragmiaceae</taxon>
        <taxon>Austropuccinia</taxon>
    </lineage>
</organism>
<protein>
    <submittedName>
        <fullName evidence="2">Uncharacterized protein</fullName>
    </submittedName>
</protein>
<keyword evidence="3" id="KW-1185">Reference proteome</keyword>
<proteinExistence type="predicted"/>
<name>A0A9Q3HTH6_9BASI</name>
<sequence length="103" mass="11489">MNGVDELKIPSRRQTERAASLQAGRSKSYDVGRDGRRRQRRARREGVTDSTWELRSDTDGQYSQVTVLGLIIWLSAVLRAPTPTGVDRSVLDDTSRDSANPMA</sequence>
<feature type="region of interest" description="Disordered" evidence="1">
    <location>
        <begin position="83"/>
        <end position="103"/>
    </location>
</feature>
<gene>
    <name evidence="2" type="ORF">O181_056488</name>
</gene>
<dbReference type="AlphaFoldDB" id="A0A9Q3HTH6"/>
<feature type="compositionally biased region" description="Basic and acidic residues" evidence="1">
    <location>
        <begin position="44"/>
        <end position="56"/>
    </location>
</feature>
<feature type="region of interest" description="Disordered" evidence="1">
    <location>
        <begin position="1"/>
        <end position="56"/>
    </location>
</feature>
<accession>A0A9Q3HTH6</accession>
<evidence type="ECO:0000256" key="1">
    <source>
        <dbReference type="SAM" id="MobiDB-lite"/>
    </source>
</evidence>
<dbReference type="EMBL" id="AVOT02025476">
    <property type="protein sequence ID" value="MBW0516773.1"/>
    <property type="molecule type" value="Genomic_DNA"/>
</dbReference>
<feature type="compositionally biased region" description="Basic and acidic residues" evidence="1">
    <location>
        <begin position="1"/>
        <end position="16"/>
    </location>
</feature>